<dbReference type="PANTHER" id="PTHR11908:SF132">
    <property type="entry name" value="ALDEHYDE OXIDASE 1-RELATED"/>
    <property type="match status" value="1"/>
</dbReference>
<gene>
    <name evidence="5" type="ORF">ACFORO_05715</name>
</gene>
<dbReference type="SUPFAM" id="SSF54665">
    <property type="entry name" value="CO dehydrogenase molybdoprotein N-domain-like"/>
    <property type="match status" value="1"/>
</dbReference>
<feature type="region of interest" description="Disordered" evidence="3">
    <location>
        <begin position="22"/>
        <end position="67"/>
    </location>
</feature>
<keyword evidence="2" id="KW-0560">Oxidoreductase</keyword>
<dbReference type="Gene3D" id="3.90.1170.50">
    <property type="entry name" value="Aldehyde oxidase/xanthine dehydrogenase, a/b hammerhead"/>
    <property type="match status" value="1"/>
</dbReference>
<dbReference type="InterPro" id="IPR008274">
    <property type="entry name" value="AldOxase/xan_DH_MoCoBD1"/>
</dbReference>
<sequence>MNNQQAAAGIVAVAGANRITLSPNGSTAARPGPSVRRRRMSGMAGRRDPPAEVGMQATGKSVGRPVRKHDGADYLTARATYTGDIMLPGTVYAALVRAPLAHALIRSVGTAAAKSAPGVLAVVTGEDLAPWCDEIPHGLDAGLLGGHHSAVFPLAVGRVVYAGEPVAAVVAASEADARAACLRVEVDYEPLPVVLDVESALAADAPLLYPEWGENVLIEGEVGTGDFAEAARGAAQVLEGELRTHRGTAAPMEPRTYLADWDAEGRQLTLYAATQNPHVLRTVLAASMRLPEERVRVIAPKVGGSFGLKMYGSREDFLAPVLSRMVGRPVSWREERAASLLPGAREQVLSYRVAFADDGRLLALDVEALADHGAAAPTHGWGMAYVGALSTGLGYVIPHCQVRYRVVVTNKAPWSGTKPFGKDSATLLLERIMERVASATGIDAITVRRRNFVPADAFPYRHPSGLELDSGDYRAALDKTLEILSCHQLRAEQARLREDGRFLGIGIGFELMPESADIPGAFVAAYDTSTVRMSPSGRVSVLTGVTSPGTGSDTGICQLVADELGVGLDAVSVVQGDTDSCPYGFGNISSRSLVTGGNAAVLAAREVAGKIRTAARVLLGARPGDQVLVEDGVVRLARDSSRSVSVAEVASAVYTRSYLLQLDFEPHLESTRTYRPGNIREVPDALGRMQTYTTYPYAVHASVVEVDPETGIVTLLRHVATHDCGTVINPLMVDGQVTGGVVMGLGAAFGEELLFDDNGIPLTTGFKTYLLPRAVDVPRVELGHLCTPAPGTPLGAKGVGEAGFSGALAAAFNAVNDAIAPLGAALDRTPLSPVAILRALKEARR</sequence>
<protein>
    <submittedName>
        <fullName evidence="5">Xanthine dehydrogenase family protein molybdopterin-binding subunit</fullName>
    </submittedName>
</protein>
<keyword evidence="6" id="KW-1185">Reference proteome</keyword>
<accession>A0ABV7Q962</accession>
<dbReference type="InterPro" id="IPR036856">
    <property type="entry name" value="Ald_Oxase/Xan_DH_a/b_sf"/>
</dbReference>
<evidence type="ECO:0000313" key="6">
    <source>
        <dbReference type="Proteomes" id="UP001595764"/>
    </source>
</evidence>
<dbReference type="SUPFAM" id="SSF56003">
    <property type="entry name" value="Molybdenum cofactor-binding domain"/>
    <property type="match status" value="1"/>
</dbReference>
<dbReference type="EMBL" id="JBHRWI010000006">
    <property type="protein sequence ID" value="MFC3509651.1"/>
    <property type="molecule type" value="Genomic_DNA"/>
</dbReference>
<organism evidence="5 6">
    <name type="scientific">Amycolatopsis halotolerans</name>
    <dbReference type="NCBI Taxonomy" id="330083"/>
    <lineage>
        <taxon>Bacteria</taxon>
        <taxon>Bacillati</taxon>
        <taxon>Actinomycetota</taxon>
        <taxon>Actinomycetes</taxon>
        <taxon>Pseudonocardiales</taxon>
        <taxon>Pseudonocardiaceae</taxon>
        <taxon>Amycolatopsis</taxon>
    </lineage>
</organism>
<dbReference type="InterPro" id="IPR016208">
    <property type="entry name" value="Ald_Oxase/xanthine_DH-like"/>
</dbReference>
<evidence type="ECO:0000259" key="4">
    <source>
        <dbReference type="SMART" id="SM01008"/>
    </source>
</evidence>
<proteinExistence type="predicted"/>
<dbReference type="InterPro" id="IPR037165">
    <property type="entry name" value="AldOxase/xan_DH_Mopterin-bd_sf"/>
</dbReference>
<evidence type="ECO:0000256" key="2">
    <source>
        <dbReference type="ARBA" id="ARBA00023002"/>
    </source>
</evidence>
<dbReference type="Pfam" id="PF20256">
    <property type="entry name" value="MoCoBD_2"/>
    <property type="match status" value="1"/>
</dbReference>
<dbReference type="SMART" id="SM01008">
    <property type="entry name" value="Ald_Xan_dh_C"/>
    <property type="match status" value="1"/>
</dbReference>
<reference evidence="6" key="1">
    <citation type="journal article" date="2019" name="Int. J. Syst. Evol. Microbiol.">
        <title>The Global Catalogue of Microorganisms (GCM) 10K type strain sequencing project: providing services to taxonomists for standard genome sequencing and annotation.</title>
        <authorList>
            <consortium name="The Broad Institute Genomics Platform"/>
            <consortium name="The Broad Institute Genome Sequencing Center for Infectious Disease"/>
            <person name="Wu L."/>
            <person name="Ma J."/>
        </authorList>
    </citation>
    <scope>NUCLEOTIDE SEQUENCE [LARGE SCALE GENOMIC DNA]</scope>
    <source>
        <strain evidence="6">CGMCC 4.7682</strain>
    </source>
</reference>
<dbReference type="Gene3D" id="3.30.365.10">
    <property type="entry name" value="Aldehyde oxidase/xanthine dehydrogenase, molybdopterin binding domain"/>
    <property type="match status" value="4"/>
</dbReference>
<dbReference type="Pfam" id="PF01315">
    <property type="entry name" value="Ald_Xan_dh_C"/>
    <property type="match status" value="1"/>
</dbReference>
<dbReference type="PANTHER" id="PTHR11908">
    <property type="entry name" value="XANTHINE DEHYDROGENASE"/>
    <property type="match status" value="1"/>
</dbReference>
<dbReference type="Pfam" id="PF02738">
    <property type="entry name" value="MoCoBD_1"/>
    <property type="match status" value="1"/>
</dbReference>
<evidence type="ECO:0000256" key="1">
    <source>
        <dbReference type="ARBA" id="ARBA00022505"/>
    </source>
</evidence>
<dbReference type="RefSeq" id="WP_377867668.1">
    <property type="nucleotide sequence ID" value="NZ_JBHMAY010000001.1"/>
</dbReference>
<keyword evidence="1" id="KW-0500">Molybdenum</keyword>
<evidence type="ECO:0000313" key="5">
    <source>
        <dbReference type="EMBL" id="MFC3509651.1"/>
    </source>
</evidence>
<comment type="caution">
    <text evidence="5">The sequence shown here is derived from an EMBL/GenBank/DDBJ whole genome shotgun (WGS) entry which is preliminary data.</text>
</comment>
<dbReference type="Proteomes" id="UP001595764">
    <property type="component" value="Unassembled WGS sequence"/>
</dbReference>
<dbReference type="InterPro" id="IPR000674">
    <property type="entry name" value="Ald_Oxase/Xan_DH_a/b"/>
</dbReference>
<feature type="domain" description="Aldehyde oxidase/xanthine dehydrogenase a/b hammerhead" evidence="4">
    <location>
        <begin position="76"/>
        <end position="192"/>
    </location>
</feature>
<name>A0ABV7Q962_9PSEU</name>
<evidence type="ECO:0000256" key="3">
    <source>
        <dbReference type="SAM" id="MobiDB-lite"/>
    </source>
</evidence>
<dbReference type="InterPro" id="IPR046867">
    <property type="entry name" value="AldOxase/xan_DH_MoCoBD2"/>
</dbReference>